<feature type="transmembrane region" description="Helical" evidence="8">
    <location>
        <begin position="326"/>
        <end position="349"/>
    </location>
</feature>
<dbReference type="SUPFAM" id="SSF48403">
    <property type="entry name" value="Ankyrin repeat"/>
    <property type="match status" value="1"/>
</dbReference>
<dbReference type="InterPro" id="IPR002110">
    <property type="entry name" value="Ankyrin_rpt"/>
</dbReference>
<dbReference type="Proteomes" id="UP001341281">
    <property type="component" value="Chromosome 03"/>
</dbReference>
<feature type="transmembrane region" description="Helical" evidence="8">
    <location>
        <begin position="369"/>
        <end position="395"/>
    </location>
</feature>
<sequence>MRQLLSRVGKESMDERLLDAATSGDSVTMKHLALEDPDVLLGTTAQGNTCLRISTIHGHEKLCTDALVLNPSLFWAVSANDETALVTAVASGRTALASNFLRCYRELDLSRDAILRPDIHGFNALHHAIRRGHKELALELIDAEPALSYAVNKLQRVSHVPLFLSLLHFEATLVLLENFFSIAQMLPFATRKGGFTCMHTAVWNEQPEFLEFILGSPQLNKIVNMRNRDGDTPLHLAVQKCNPKMVAALLNHQHIDVTVLNSNGDPANWNLYGIIDNAKTLNWNEVVMLMMQSDPQDASSILNLYKEAKDIVTESSRKDIKSLTEIYTGNTSLVATLIATMTFAAAFTLPGGSSSDAGSEGLPIMARKFAFQAFLVTDTLAMCASLIVAFICVIARWEDLEFLLYYRSFTKKVMRFAYMATATAFATGLYTILAPRVLWLAVTCLKFEFKLSKFFSNTKIKSRKSSLYPSPPLLFILAQSQ</sequence>
<dbReference type="GO" id="GO:0005886">
    <property type="term" value="C:plasma membrane"/>
    <property type="evidence" value="ECO:0007669"/>
    <property type="project" value="TreeGrafter"/>
</dbReference>
<evidence type="ECO:0000256" key="4">
    <source>
        <dbReference type="ARBA" id="ARBA00022989"/>
    </source>
</evidence>
<keyword evidence="11" id="KW-1185">Reference proteome</keyword>
<keyword evidence="2 8" id="KW-0812">Transmembrane</keyword>
<keyword evidence="3" id="KW-0677">Repeat</keyword>
<dbReference type="InterPro" id="IPR026961">
    <property type="entry name" value="PGG_dom"/>
</dbReference>
<evidence type="ECO:0000256" key="3">
    <source>
        <dbReference type="ARBA" id="ARBA00022737"/>
    </source>
</evidence>
<comment type="subcellular location">
    <subcellularLocation>
        <location evidence="1">Membrane</location>
        <topology evidence="1">Multi-pass membrane protein</topology>
    </subcellularLocation>
</comment>
<name>A0AAQ3T2F4_PASNO</name>
<evidence type="ECO:0000313" key="11">
    <source>
        <dbReference type="Proteomes" id="UP001341281"/>
    </source>
</evidence>
<proteinExistence type="predicted"/>
<dbReference type="Gene3D" id="1.25.40.20">
    <property type="entry name" value="Ankyrin repeat-containing domain"/>
    <property type="match status" value="2"/>
</dbReference>
<dbReference type="PANTHER" id="PTHR24186">
    <property type="entry name" value="PROTEIN PHOSPHATASE 1 REGULATORY SUBUNIT"/>
    <property type="match status" value="1"/>
</dbReference>
<evidence type="ECO:0000256" key="5">
    <source>
        <dbReference type="ARBA" id="ARBA00023043"/>
    </source>
</evidence>
<evidence type="ECO:0000256" key="2">
    <source>
        <dbReference type="ARBA" id="ARBA00022692"/>
    </source>
</evidence>
<feature type="repeat" description="ANK" evidence="7">
    <location>
        <begin position="229"/>
        <end position="262"/>
    </location>
</feature>
<organism evidence="10 11">
    <name type="scientific">Paspalum notatum var. saurae</name>
    <dbReference type="NCBI Taxonomy" id="547442"/>
    <lineage>
        <taxon>Eukaryota</taxon>
        <taxon>Viridiplantae</taxon>
        <taxon>Streptophyta</taxon>
        <taxon>Embryophyta</taxon>
        <taxon>Tracheophyta</taxon>
        <taxon>Spermatophyta</taxon>
        <taxon>Magnoliopsida</taxon>
        <taxon>Liliopsida</taxon>
        <taxon>Poales</taxon>
        <taxon>Poaceae</taxon>
        <taxon>PACMAD clade</taxon>
        <taxon>Panicoideae</taxon>
        <taxon>Andropogonodae</taxon>
        <taxon>Paspaleae</taxon>
        <taxon>Paspalinae</taxon>
        <taxon>Paspalum</taxon>
    </lineage>
</organism>
<dbReference type="PROSITE" id="PS50297">
    <property type="entry name" value="ANK_REP_REGION"/>
    <property type="match status" value="1"/>
</dbReference>
<evidence type="ECO:0000256" key="8">
    <source>
        <dbReference type="SAM" id="Phobius"/>
    </source>
</evidence>
<protein>
    <recommendedName>
        <fullName evidence="9">PGG domain-containing protein</fullName>
    </recommendedName>
</protein>
<evidence type="ECO:0000256" key="7">
    <source>
        <dbReference type="PROSITE-ProRule" id="PRU00023"/>
    </source>
</evidence>
<dbReference type="SMART" id="SM00248">
    <property type="entry name" value="ANK"/>
    <property type="match status" value="5"/>
</dbReference>
<dbReference type="Pfam" id="PF12796">
    <property type="entry name" value="Ank_2"/>
    <property type="match status" value="1"/>
</dbReference>
<dbReference type="InterPro" id="IPR036770">
    <property type="entry name" value="Ankyrin_rpt-contain_sf"/>
</dbReference>
<keyword evidence="5 7" id="KW-0040">ANK repeat</keyword>
<gene>
    <name evidence="10" type="ORF">U9M48_013720</name>
</gene>
<dbReference type="EMBL" id="CP144747">
    <property type="protein sequence ID" value="WVZ64157.1"/>
    <property type="molecule type" value="Genomic_DNA"/>
</dbReference>
<evidence type="ECO:0000256" key="1">
    <source>
        <dbReference type="ARBA" id="ARBA00004141"/>
    </source>
</evidence>
<keyword evidence="6 8" id="KW-0472">Membrane</keyword>
<accession>A0AAQ3T2F4</accession>
<evidence type="ECO:0000259" key="9">
    <source>
        <dbReference type="Pfam" id="PF13962"/>
    </source>
</evidence>
<dbReference type="AlphaFoldDB" id="A0AAQ3T2F4"/>
<evidence type="ECO:0000313" key="10">
    <source>
        <dbReference type="EMBL" id="WVZ64157.1"/>
    </source>
</evidence>
<dbReference type="Pfam" id="PF13962">
    <property type="entry name" value="PGG"/>
    <property type="match status" value="1"/>
</dbReference>
<feature type="domain" description="PGG" evidence="9">
    <location>
        <begin position="330"/>
        <end position="431"/>
    </location>
</feature>
<dbReference type="PANTHER" id="PTHR24186:SF54">
    <property type="entry name" value="PGG DOMAIN-CONTAINING PROTEIN"/>
    <property type="match status" value="1"/>
</dbReference>
<evidence type="ECO:0000256" key="6">
    <source>
        <dbReference type="ARBA" id="ARBA00023136"/>
    </source>
</evidence>
<feature type="transmembrane region" description="Helical" evidence="8">
    <location>
        <begin position="416"/>
        <end position="442"/>
    </location>
</feature>
<dbReference type="PROSITE" id="PS50088">
    <property type="entry name" value="ANK_REPEAT"/>
    <property type="match status" value="1"/>
</dbReference>
<reference evidence="10 11" key="1">
    <citation type="submission" date="2024-02" db="EMBL/GenBank/DDBJ databases">
        <title>High-quality chromosome-scale genome assembly of Pensacola bahiagrass (Paspalum notatum Flugge var. saurae).</title>
        <authorList>
            <person name="Vega J.M."/>
            <person name="Podio M."/>
            <person name="Orjuela J."/>
            <person name="Siena L.A."/>
            <person name="Pessino S.C."/>
            <person name="Combes M.C."/>
            <person name="Mariac C."/>
            <person name="Albertini E."/>
            <person name="Pupilli F."/>
            <person name="Ortiz J.P.A."/>
            <person name="Leblanc O."/>
        </authorList>
    </citation>
    <scope>NUCLEOTIDE SEQUENCE [LARGE SCALE GENOMIC DNA]</scope>
    <source>
        <strain evidence="10">R1</strain>
        <tissue evidence="10">Leaf</tissue>
    </source>
</reference>
<keyword evidence="4 8" id="KW-1133">Transmembrane helix</keyword>